<keyword evidence="3" id="KW-1185">Reference proteome</keyword>
<accession>A0A2V1B0X7</accession>
<dbReference type="AlphaFoldDB" id="A0A2V1B0X7"/>
<dbReference type="RefSeq" id="XP_025344634.1">
    <property type="nucleotide sequence ID" value="XM_025487618.1"/>
</dbReference>
<dbReference type="InterPro" id="IPR000219">
    <property type="entry name" value="DH_dom"/>
</dbReference>
<reference evidence="2 3" key="1">
    <citation type="submission" date="2017-12" db="EMBL/GenBank/DDBJ databases">
        <title>Genome Sequence of a Multidrug-Resistant Candida haemulonii Isolate from a Patient with Chronic Leg Ulcers in Israel.</title>
        <authorList>
            <person name="Chow N.A."/>
            <person name="Gade L."/>
            <person name="Batra D."/>
            <person name="Rowe L.A."/>
            <person name="Ben-Ami R."/>
            <person name="Loparev V.N."/>
            <person name="Litvintseva A.P."/>
        </authorList>
    </citation>
    <scope>NUCLEOTIDE SEQUENCE [LARGE SCALE GENOMIC DNA]</scope>
    <source>
        <strain evidence="2 3">B11899</strain>
    </source>
</reference>
<dbReference type="OrthoDB" id="8059989at2759"/>
<evidence type="ECO:0000313" key="3">
    <source>
        <dbReference type="Proteomes" id="UP000244309"/>
    </source>
</evidence>
<dbReference type="GeneID" id="37009316"/>
<dbReference type="GO" id="GO:0005085">
    <property type="term" value="F:guanyl-nucleotide exchange factor activity"/>
    <property type="evidence" value="ECO:0007669"/>
    <property type="project" value="InterPro"/>
</dbReference>
<dbReference type="PROSITE" id="PS50010">
    <property type="entry name" value="DH_2"/>
    <property type="match status" value="1"/>
</dbReference>
<feature type="domain" description="DH" evidence="1">
    <location>
        <begin position="1"/>
        <end position="177"/>
    </location>
</feature>
<protein>
    <recommendedName>
        <fullName evidence="1">DH domain-containing protein</fullName>
    </recommendedName>
</protein>
<dbReference type="STRING" id="45357.A0A2V1B0X7"/>
<name>A0A2V1B0X7_9ASCO</name>
<dbReference type="VEuPathDB" id="FungiDB:CXQ85_003986"/>
<dbReference type="Proteomes" id="UP000244309">
    <property type="component" value="Unassembled WGS sequence"/>
</dbReference>
<dbReference type="SUPFAM" id="SSF48065">
    <property type="entry name" value="DBL homology domain (DH-domain)"/>
    <property type="match status" value="1"/>
</dbReference>
<comment type="caution">
    <text evidence="2">The sequence shown here is derived from an EMBL/GenBank/DDBJ whole genome shotgun (WGS) entry which is preliminary data.</text>
</comment>
<proteinExistence type="predicted"/>
<dbReference type="Pfam" id="PF00621">
    <property type="entry name" value="RhoGEF"/>
    <property type="match status" value="1"/>
</dbReference>
<evidence type="ECO:0000259" key="1">
    <source>
        <dbReference type="PROSITE" id="PS50010"/>
    </source>
</evidence>
<evidence type="ECO:0000313" key="2">
    <source>
        <dbReference type="EMBL" id="PVH23694.1"/>
    </source>
</evidence>
<dbReference type="Gene3D" id="1.20.900.10">
    <property type="entry name" value="Dbl homology (DH) domain"/>
    <property type="match status" value="1"/>
</dbReference>
<sequence>MDELIETEATFLKSLVLLRDHVIRPYLKRCKQSGARCAPLEALATLASSVISKHSTLKGLKGQELLNQIKCILEDTETYVQYYVNADAFSYLIMNSPVVFTPEFTKSIVEKLEKANAADENNAKLDLSVLSLVQKPMSRIVKYQLLITSLSKANPDNTAVAECLQSVKDSLHRINSELETRSTKTEVDITSLVRFEDTIGKCPQFYGKLKYASVASLTWPKFGRDWYMSGKNWSMSNTAALLLFFESTLCICELKSRRRKRRAPLLVIPYDSCQFLSHSDEYDGGLTNKHESSVKLRFVRKNCEYEAVLGFINTDIKEETLSHVPVMGTKRKRYGGIECYLPETLAPSDICIRAKDVNKKKYKQCYFRKVLEHDAKDSLEKYLSKKSGKVLESVLAR</sequence>
<dbReference type="InterPro" id="IPR035899">
    <property type="entry name" value="DBL_dom_sf"/>
</dbReference>
<dbReference type="EMBL" id="PKFO01000011">
    <property type="protein sequence ID" value="PVH23694.1"/>
    <property type="molecule type" value="Genomic_DNA"/>
</dbReference>
<organism evidence="2 3">
    <name type="scientific">Candidozyma haemuli</name>
    <dbReference type="NCBI Taxonomy" id="45357"/>
    <lineage>
        <taxon>Eukaryota</taxon>
        <taxon>Fungi</taxon>
        <taxon>Dikarya</taxon>
        <taxon>Ascomycota</taxon>
        <taxon>Saccharomycotina</taxon>
        <taxon>Pichiomycetes</taxon>
        <taxon>Metschnikowiaceae</taxon>
        <taxon>Candidozyma</taxon>
    </lineage>
</organism>
<gene>
    <name evidence="2" type="ORF">CXQ85_003986</name>
</gene>